<comment type="caution">
    <text evidence="1">The sequence shown here is derived from an EMBL/GenBank/DDBJ whole genome shotgun (WGS) entry which is preliminary data.</text>
</comment>
<dbReference type="AlphaFoldDB" id="W9DEP7"/>
<proteinExistence type="predicted"/>
<dbReference type="PANTHER" id="PTHR11941:SF54">
    <property type="entry name" value="ENOYL-COA HYDRATASE, MITOCHONDRIAL"/>
    <property type="match status" value="1"/>
</dbReference>
<dbReference type="InterPro" id="IPR029045">
    <property type="entry name" value="ClpP/crotonase-like_dom_sf"/>
</dbReference>
<keyword evidence="2" id="KW-1185">Reference proteome</keyword>
<dbReference type="SUPFAM" id="SSF52096">
    <property type="entry name" value="ClpP/crotonase"/>
    <property type="match status" value="1"/>
</dbReference>
<dbReference type="Proteomes" id="UP000035035">
    <property type="component" value="Unassembled WGS sequence"/>
</dbReference>
<evidence type="ECO:0008006" key="3">
    <source>
        <dbReference type="Google" id="ProtNLM"/>
    </source>
</evidence>
<evidence type="ECO:0000313" key="2">
    <source>
        <dbReference type="Proteomes" id="UP000035035"/>
    </source>
</evidence>
<dbReference type="Gene3D" id="3.90.226.10">
    <property type="entry name" value="2-enoyl-CoA Hydratase, Chain A, domain 1"/>
    <property type="match status" value="1"/>
</dbReference>
<reference evidence="1 2" key="1">
    <citation type="journal article" date="2014" name="Genome Announc.">
        <title>Draft Genome Sequence of Gordonia alkanivorans Strain CGMCC6845, a Halotolerant Hydrocarbon-Degrading Bacterium.</title>
        <authorList>
            <person name="Wang X."/>
            <person name="Jin D."/>
            <person name="Zhou L."/>
            <person name="Wu L."/>
            <person name="An W."/>
            <person name="Zhao L."/>
        </authorList>
    </citation>
    <scope>NUCLEOTIDE SEQUENCE [LARGE SCALE GENOMIC DNA]</scope>
    <source>
        <strain evidence="1 2">CGMCC 6845</strain>
    </source>
</reference>
<organism evidence="1 2">
    <name type="scientific">Gordonia alkanivorans CGMCC 6845</name>
    <dbReference type="NCBI Taxonomy" id="1423140"/>
    <lineage>
        <taxon>Bacteria</taxon>
        <taxon>Bacillati</taxon>
        <taxon>Actinomycetota</taxon>
        <taxon>Actinomycetes</taxon>
        <taxon>Mycobacteriales</taxon>
        <taxon>Gordoniaceae</taxon>
        <taxon>Gordonia</taxon>
    </lineage>
</organism>
<dbReference type="PATRIC" id="fig|1423140.3.peg.4243"/>
<dbReference type="GO" id="GO:0003824">
    <property type="term" value="F:catalytic activity"/>
    <property type="evidence" value="ECO:0007669"/>
    <property type="project" value="UniProtKB-ARBA"/>
</dbReference>
<dbReference type="Pfam" id="PF00378">
    <property type="entry name" value="ECH_1"/>
    <property type="match status" value="1"/>
</dbReference>
<dbReference type="RefSeq" id="WP_196222032.1">
    <property type="nucleotide sequence ID" value="NZ_KI629800.1"/>
</dbReference>
<dbReference type="EMBL" id="AYXO01000073">
    <property type="protein sequence ID" value="ETA04881.1"/>
    <property type="molecule type" value="Genomic_DNA"/>
</dbReference>
<dbReference type="GO" id="GO:0006635">
    <property type="term" value="P:fatty acid beta-oxidation"/>
    <property type="evidence" value="ECO:0007669"/>
    <property type="project" value="TreeGrafter"/>
</dbReference>
<sequence>MGVILDVESDAAVVTFDWPEKRNSLNPEDADQIVDAIEEAGRSDVGLVIVTGNGAFCSGGDLPAFAEISATHTPEQVRDTVYSRMQRIIRAFQHCPLPTAAAVDGAAIGLGLDIALAADMRFVGPRGWFRQGWANAGLIHGVGGIGLLRRLDGSLLWRLLADQERIDADLAAQLGLGEKAEPTALDAARVRAAKLAAHPGHLLESYARLAREDWPSDGHFDTAADIQGQLIGSAEFRALTAQVLGK</sequence>
<gene>
    <name evidence="1" type="ORF">V525_21380</name>
</gene>
<name>W9DEP7_9ACTN</name>
<protein>
    <recommendedName>
        <fullName evidence="3">Enoyl-CoA hydratase</fullName>
    </recommendedName>
</protein>
<evidence type="ECO:0000313" key="1">
    <source>
        <dbReference type="EMBL" id="ETA04881.1"/>
    </source>
</evidence>
<dbReference type="CDD" id="cd06558">
    <property type="entry name" value="crotonase-like"/>
    <property type="match status" value="1"/>
</dbReference>
<dbReference type="InterPro" id="IPR001753">
    <property type="entry name" value="Enoyl-CoA_hydra/iso"/>
</dbReference>
<dbReference type="PANTHER" id="PTHR11941">
    <property type="entry name" value="ENOYL-COA HYDRATASE-RELATED"/>
    <property type="match status" value="1"/>
</dbReference>
<dbReference type="HOGENOM" id="CLU_009834_7_2_11"/>
<accession>W9DEP7</accession>